<dbReference type="PANTHER" id="PTHR45641:SF1">
    <property type="entry name" value="AAA+ ATPASE DOMAIN-CONTAINING PROTEIN"/>
    <property type="match status" value="1"/>
</dbReference>
<feature type="repeat" description="TPR" evidence="3">
    <location>
        <begin position="231"/>
        <end position="264"/>
    </location>
</feature>
<protein>
    <submittedName>
        <fullName evidence="4">Uncharacterized protein</fullName>
    </submittedName>
</protein>
<proteinExistence type="predicted"/>
<gene>
    <name evidence="4" type="ORF">XDN619_LOCUS27193</name>
</gene>
<evidence type="ECO:0000313" key="4">
    <source>
        <dbReference type="EMBL" id="CAF2143431.1"/>
    </source>
</evidence>
<dbReference type="Pfam" id="PF13424">
    <property type="entry name" value="TPR_12"/>
    <property type="match status" value="2"/>
</dbReference>
<keyword evidence="2 3" id="KW-0802">TPR repeat</keyword>
<comment type="caution">
    <text evidence="4">The sequence shown here is derived from an EMBL/GenBank/DDBJ whole genome shotgun (WGS) entry which is preliminary data.</text>
</comment>
<evidence type="ECO:0000256" key="3">
    <source>
        <dbReference type="PROSITE-ProRule" id="PRU00339"/>
    </source>
</evidence>
<evidence type="ECO:0000313" key="5">
    <source>
        <dbReference type="Proteomes" id="UP000663887"/>
    </source>
</evidence>
<dbReference type="PANTHER" id="PTHR45641">
    <property type="entry name" value="TETRATRICOPEPTIDE REPEAT PROTEIN (AFU_ORTHOLOGUE AFUA_6G03870)"/>
    <property type="match status" value="1"/>
</dbReference>
<feature type="repeat" description="TPR" evidence="3">
    <location>
        <begin position="379"/>
        <end position="412"/>
    </location>
</feature>
<evidence type="ECO:0000256" key="2">
    <source>
        <dbReference type="ARBA" id="ARBA00022803"/>
    </source>
</evidence>
<dbReference type="EMBL" id="CAJNRG010012812">
    <property type="protein sequence ID" value="CAF2143431.1"/>
    <property type="molecule type" value="Genomic_DNA"/>
</dbReference>
<accession>A0A816X7C2</accession>
<reference evidence="4" key="1">
    <citation type="submission" date="2021-02" db="EMBL/GenBank/DDBJ databases">
        <authorList>
            <person name="Nowell W R."/>
        </authorList>
    </citation>
    <scope>NUCLEOTIDE SEQUENCE</scope>
</reference>
<dbReference type="Pfam" id="PF13374">
    <property type="entry name" value="TPR_10"/>
    <property type="match status" value="1"/>
</dbReference>
<sequence length="481" mass="55609">MFTLRRKTNGLWFKQFSKFQDMNTELNEQVDLIPSDHGKKSCHEVDNPWSYYVFNNNTDLEESTTELNGDFIHSQLLINCLLKMELTPMAKKEFISFCQNQTDCKDNKEHATHVNEFEKNYSHNTALLCRDYKTAKCFACGPSNSEQIGVVFKIKADHQSPGIKPFADISSSSIIPSEEETLFMLGSIFRVDSEPREKNGIWKIKLTLCSDHEQDVKSIFDHLQNESSQCELNLLAFGNVLHDMGKFDQAKSYYDQCLDILPSNDDLGKAYCYYLLGLIATEKDDNKSALNWFEKSLNIRSYILQPSDPSIADTFNAMARVYYNEENYGRALKLYNAMCYTNLGLVCTAQQNYSDALKYHDEASQIRHKHLPKHHFRFGTSYHNKGEVHQHSGNYKVALKQYKRALKVYKTSLPLQHVDIAKTLVNMSLIYKQQEKSQKALLSYNKAIRICQRVLPAQNFDFIRIQDSMQHAENGETRNIY</sequence>
<dbReference type="AlphaFoldDB" id="A0A816X7C2"/>
<dbReference type="PROSITE" id="PS50005">
    <property type="entry name" value="TPR"/>
    <property type="match status" value="2"/>
</dbReference>
<dbReference type="SUPFAM" id="SSF81901">
    <property type="entry name" value="HCP-like"/>
    <property type="match status" value="1"/>
</dbReference>
<dbReference type="Gene3D" id="1.25.40.10">
    <property type="entry name" value="Tetratricopeptide repeat domain"/>
    <property type="match status" value="2"/>
</dbReference>
<evidence type="ECO:0000256" key="1">
    <source>
        <dbReference type="ARBA" id="ARBA00022737"/>
    </source>
</evidence>
<dbReference type="InterPro" id="IPR019734">
    <property type="entry name" value="TPR_rpt"/>
</dbReference>
<keyword evidence="1" id="KW-0677">Repeat</keyword>
<dbReference type="Proteomes" id="UP000663887">
    <property type="component" value="Unassembled WGS sequence"/>
</dbReference>
<name>A0A816X7C2_9BILA</name>
<dbReference type="SMART" id="SM00028">
    <property type="entry name" value="TPR"/>
    <property type="match status" value="5"/>
</dbReference>
<dbReference type="InterPro" id="IPR011990">
    <property type="entry name" value="TPR-like_helical_dom_sf"/>
</dbReference>
<organism evidence="4 5">
    <name type="scientific">Rotaria magnacalcarata</name>
    <dbReference type="NCBI Taxonomy" id="392030"/>
    <lineage>
        <taxon>Eukaryota</taxon>
        <taxon>Metazoa</taxon>
        <taxon>Spiralia</taxon>
        <taxon>Gnathifera</taxon>
        <taxon>Rotifera</taxon>
        <taxon>Eurotatoria</taxon>
        <taxon>Bdelloidea</taxon>
        <taxon>Philodinida</taxon>
        <taxon>Philodinidae</taxon>
        <taxon>Rotaria</taxon>
    </lineage>
</organism>